<dbReference type="InterPro" id="IPR029375">
    <property type="entry name" value="CFAP141"/>
</dbReference>
<protein>
    <submittedName>
        <fullName evidence="1">Uncharacterized protein</fullName>
    </submittedName>
</protein>
<keyword evidence="2" id="KW-1185">Reference proteome</keyword>
<dbReference type="OrthoDB" id="2122938at2759"/>
<name>A0A8B6FDW1_MYTGA</name>
<comment type="caution">
    <text evidence="1">The sequence shown here is derived from an EMBL/GenBank/DDBJ whole genome shotgun (WGS) entry which is preliminary data.</text>
</comment>
<dbReference type="AlphaFoldDB" id="A0A8B6FDW1"/>
<dbReference type="Proteomes" id="UP000596742">
    <property type="component" value="Unassembled WGS sequence"/>
</dbReference>
<evidence type="ECO:0000313" key="2">
    <source>
        <dbReference type="Proteomes" id="UP000596742"/>
    </source>
</evidence>
<evidence type="ECO:0000313" key="1">
    <source>
        <dbReference type="EMBL" id="VDI47184.1"/>
    </source>
</evidence>
<dbReference type="Pfam" id="PF15104">
    <property type="entry name" value="CFAP141"/>
    <property type="match status" value="1"/>
</dbReference>
<dbReference type="PANTHER" id="PTHR35818:SF1">
    <property type="entry name" value="CILIA- AND FLAGELLA-ASSOCIATED PROTEIN 141"/>
    <property type="match status" value="1"/>
</dbReference>
<organism evidence="1 2">
    <name type="scientific">Mytilus galloprovincialis</name>
    <name type="common">Mediterranean mussel</name>
    <dbReference type="NCBI Taxonomy" id="29158"/>
    <lineage>
        <taxon>Eukaryota</taxon>
        <taxon>Metazoa</taxon>
        <taxon>Spiralia</taxon>
        <taxon>Lophotrochozoa</taxon>
        <taxon>Mollusca</taxon>
        <taxon>Bivalvia</taxon>
        <taxon>Autobranchia</taxon>
        <taxon>Pteriomorphia</taxon>
        <taxon>Mytilida</taxon>
        <taxon>Mytiloidea</taxon>
        <taxon>Mytilidae</taxon>
        <taxon>Mytilinae</taxon>
        <taxon>Mytilus</taxon>
    </lineage>
</organism>
<reference evidence="1" key="1">
    <citation type="submission" date="2018-11" db="EMBL/GenBank/DDBJ databases">
        <authorList>
            <person name="Alioto T."/>
            <person name="Alioto T."/>
        </authorList>
    </citation>
    <scope>NUCLEOTIDE SEQUENCE</scope>
</reference>
<dbReference type="PANTHER" id="PTHR35818">
    <property type="entry name" value="C1ORF189"/>
    <property type="match status" value="1"/>
</dbReference>
<sequence length="121" mass="14272">MSMSTSLRYELNTGGSKAFKESRLRQQERIQTDEMMADRQNVVRLELITNQRAGWHTNLEKASWNKNIQHQDKKIQEELRLAAKASLAVRQKALQNQIARDSEKYEQELHLKGKTFFKQRI</sequence>
<proteinExistence type="predicted"/>
<accession>A0A8B6FDW1</accession>
<dbReference type="EMBL" id="UYJE01006577">
    <property type="protein sequence ID" value="VDI47184.1"/>
    <property type="molecule type" value="Genomic_DNA"/>
</dbReference>
<gene>
    <name evidence="1" type="ORF">MGAL_10B040692</name>
</gene>